<evidence type="ECO:0000256" key="3">
    <source>
        <dbReference type="SAM" id="SignalP"/>
    </source>
</evidence>
<evidence type="ECO:0000256" key="1">
    <source>
        <dbReference type="SAM" id="MobiDB-lite"/>
    </source>
</evidence>
<feature type="chain" id="PRO_5035215922" evidence="3">
    <location>
        <begin position="22"/>
        <end position="127"/>
    </location>
</feature>
<evidence type="ECO:0000313" key="4">
    <source>
        <dbReference type="EMBL" id="CAG7720562.1"/>
    </source>
</evidence>
<proteinExistence type="predicted"/>
<comment type="caution">
    <text evidence="4">The sequence shown here is derived from an EMBL/GenBank/DDBJ whole genome shotgun (WGS) entry which is preliminary data.</text>
</comment>
<reference evidence="4" key="1">
    <citation type="submission" date="2021-06" db="EMBL/GenBank/DDBJ databases">
        <authorList>
            <person name="Hodson N. C."/>
            <person name="Mongue J. A."/>
            <person name="Jaron S. K."/>
        </authorList>
    </citation>
    <scope>NUCLEOTIDE SEQUENCE</scope>
</reference>
<keyword evidence="5" id="KW-1185">Reference proteome</keyword>
<evidence type="ECO:0000313" key="5">
    <source>
        <dbReference type="Proteomes" id="UP000708208"/>
    </source>
</evidence>
<keyword evidence="3" id="KW-0732">Signal</keyword>
<keyword evidence="2" id="KW-1133">Transmembrane helix</keyword>
<name>A0A8J2JKE8_9HEXA</name>
<dbReference type="Proteomes" id="UP000708208">
    <property type="component" value="Unassembled WGS sequence"/>
</dbReference>
<dbReference type="EMBL" id="CAJVCH010071506">
    <property type="protein sequence ID" value="CAG7720562.1"/>
    <property type="molecule type" value="Genomic_DNA"/>
</dbReference>
<keyword evidence="2" id="KW-0812">Transmembrane</keyword>
<accession>A0A8J2JKE8</accession>
<dbReference type="AlphaFoldDB" id="A0A8J2JKE8"/>
<organism evidence="4 5">
    <name type="scientific">Allacma fusca</name>
    <dbReference type="NCBI Taxonomy" id="39272"/>
    <lineage>
        <taxon>Eukaryota</taxon>
        <taxon>Metazoa</taxon>
        <taxon>Ecdysozoa</taxon>
        <taxon>Arthropoda</taxon>
        <taxon>Hexapoda</taxon>
        <taxon>Collembola</taxon>
        <taxon>Symphypleona</taxon>
        <taxon>Sminthuridae</taxon>
        <taxon>Allacma</taxon>
    </lineage>
</organism>
<sequence length="127" mass="13825">MALLIAVAFTTALLAPPVVTGHAVPFQGEELRHGKETTETSWGDTSIKADDDQSTQGIRTLSPSTWTPVIVVILFIVVCLLIGAPSIISKHINKKYATDLVMKQRKLTVILPPEPGFIKLEQNHSVI</sequence>
<feature type="transmembrane region" description="Helical" evidence="2">
    <location>
        <begin position="69"/>
        <end position="88"/>
    </location>
</feature>
<feature type="signal peptide" evidence="3">
    <location>
        <begin position="1"/>
        <end position="21"/>
    </location>
</feature>
<evidence type="ECO:0000256" key="2">
    <source>
        <dbReference type="SAM" id="Phobius"/>
    </source>
</evidence>
<protein>
    <submittedName>
        <fullName evidence="4">Uncharacterized protein</fullName>
    </submittedName>
</protein>
<gene>
    <name evidence="4" type="ORF">AFUS01_LOCUS9832</name>
</gene>
<feature type="region of interest" description="Disordered" evidence="1">
    <location>
        <begin position="33"/>
        <end position="55"/>
    </location>
</feature>
<keyword evidence="2" id="KW-0472">Membrane</keyword>